<dbReference type="SUPFAM" id="SSF55781">
    <property type="entry name" value="GAF domain-like"/>
    <property type="match status" value="1"/>
</dbReference>
<keyword evidence="4" id="KW-0808">Transferase</keyword>
<evidence type="ECO:0000259" key="9">
    <source>
        <dbReference type="PROSITE" id="PS50112"/>
    </source>
</evidence>
<evidence type="ECO:0000256" key="2">
    <source>
        <dbReference type="ARBA" id="ARBA00012438"/>
    </source>
</evidence>
<dbReference type="SUPFAM" id="SSF55785">
    <property type="entry name" value="PYP-like sensor domain (PAS domain)"/>
    <property type="match status" value="4"/>
</dbReference>
<dbReference type="Pfam" id="PF13426">
    <property type="entry name" value="PAS_9"/>
    <property type="match status" value="1"/>
</dbReference>
<dbReference type="SMART" id="SM00091">
    <property type="entry name" value="PAS"/>
    <property type="match status" value="4"/>
</dbReference>
<comment type="caution">
    <text evidence="11">The sequence shown here is derived from an EMBL/GenBank/DDBJ whole genome shotgun (WGS) entry which is preliminary data.</text>
</comment>
<dbReference type="InterPro" id="IPR052162">
    <property type="entry name" value="Sensor_kinase/Photoreceptor"/>
</dbReference>
<name>A0AAV3XSS2_9CYAN</name>
<keyword evidence="6" id="KW-0902">Two-component regulatory system</keyword>
<evidence type="ECO:0000313" key="12">
    <source>
        <dbReference type="Proteomes" id="UP001050975"/>
    </source>
</evidence>
<dbReference type="InterPro" id="IPR000014">
    <property type="entry name" value="PAS"/>
</dbReference>
<evidence type="ECO:0000256" key="5">
    <source>
        <dbReference type="ARBA" id="ARBA00022777"/>
    </source>
</evidence>
<dbReference type="InterPro" id="IPR000700">
    <property type="entry name" value="PAS-assoc_C"/>
</dbReference>
<dbReference type="PRINTS" id="PR00344">
    <property type="entry name" value="BCTRLSENSOR"/>
</dbReference>
<feature type="domain" description="Histidine kinase" evidence="8">
    <location>
        <begin position="786"/>
        <end position="1056"/>
    </location>
</feature>
<feature type="domain" description="PAC" evidence="10">
    <location>
        <begin position="387"/>
        <end position="437"/>
    </location>
</feature>
<dbReference type="NCBIfam" id="TIGR00229">
    <property type="entry name" value="sensory_box"/>
    <property type="match status" value="4"/>
</dbReference>
<dbReference type="InterPro" id="IPR003594">
    <property type="entry name" value="HATPase_dom"/>
</dbReference>
<feature type="domain" description="PAS" evidence="9">
    <location>
        <begin position="438"/>
        <end position="488"/>
    </location>
</feature>
<dbReference type="Pfam" id="PF02518">
    <property type="entry name" value="HATPase_c"/>
    <property type="match status" value="1"/>
</dbReference>
<dbReference type="InterPro" id="IPR013656">
    <property type="entry name" value="PAS_4"/>
</dbReference>
<dbReference type="SMART" id="SM00065">
    <property type="entry name" value="GAF"/>
    <property type="match status" value="1"/>
</dbReference>
<dbReference type="PROSITE" id="PS50112">
    <property type="entry name" value="PAS"/>
    <property type="match status" value="2"/>
</dbReference>
<sequence>MYRFTQIDPQLLIDSRANQDLFRLFLEHSPVAIAMFDRQMHYILASRRWLTDYNLGNQNIIGRSHYEVFEEIPDRWKKIHQRCLAGAVEKSEEDCFTRADGTIDWVRWEIHPWRNSAGEIGGIIMFTEVITERKQAELALKQTQEELEASATLLSAVVEGIPDPLFVKDLKGRYAMINAAGAKVIGKSVAEIIGKDDTEVFPQEIGRQLKQNDRRIMKTGETQVLEEVVNEKGMMRTFLSTKSVYRDPQGNIIGLIGIVRDITARKMAEEALAKTNEKLEREIEDRTRKLKQTIEQLKKEIGERKLVEKTLAETEIHNRYLLDRCPIGLALCRLDGKLVYINPAYAAIIGRTVEETLNLSYWDITPEKYAEQEQMQLESLRTTGQYGPYEKEYIHKDGHLVRVVLAGLIVEKEGEQFIWSYVQDISDRKQAQEALQQKEEFLRSIYEGVEQTVFVLDVREDGDLHCIGINPVGERISGLSSKEWYGKTPEEIFGQVLGASVRQHYTKCLQAGAAISYEECVTFGDVDTYALTNLTPVRDERGRIYRIIGTVNDITESKQAEEALRQSEGQLRQKAQREALINRVSRQIRQSLDLDTILATTVQQIRSLLQIDRCLFIWYLPNAFPPAWDVVHEAKNEDLFSLLGYYPADVTGSLAQTLSNLAIYRVDDIDGITDPVERQFFQSLGYKSLLDLPIHTGSGAIGVVACIEHNYVRSWTDEEVELLQAVCDQLGIAIAQAELYAQSQNSTRIAQEKAQQLEQALRELQQTQAQLIQTEKMSSLGQLVAGVAHEINNPVNFIHGNLTHVNEYTQDLLRLIQLYQKHYREPNREIATEIEDIDLDFLVKDLPKLLNSMNIGTERIRQIVLSLRNFSRLDEAEMKPVDIHEGIDNTLLILQNRLKGKPDRSEIQVIKEYGKLPQIECYAGQLNQVFMNLLNNAIDALEEVMANRSLVMGNSQENSNNQLPITNCQLPTIRICTVVNKGWVNIRIADNGSGMTEQVKNRLFDPFFTTKPVGKGTGLGLTISYQIVVEKHRGQLNCISAPGQGAQFAIAIPIRQ</sequence>
<dbReference type="SUPFAM" id="SSF55874">
    <property type="entry name" value="ATPase domain of HSP90 chaperone/DNA topoisomerase II/histidine kinase"/>
    <property type="match status" value="1"/>
</dbReference>
<feature type="coiled-coil region" evidence="7">
    <location>
        <begin position="265"/>
        <end position="300"/>
    </location>
</feature>
<dbReference type="Pfam" id="PF08448">
    <property type="entry name" value="PAS_4"/>
    <property type="match status" value="3"/>
</dbReference>
<dbReference type="InterPro" id="IPR036097">
    <property type="entry name" value="HisK_dim/P_sf"/>
</dbReference>
<reference evidence="11" key="1">
    <citation type="submission" date="2019-10" db="EMBL/GenBank/DDBJ databases">
        <title>Draft genome sequece of Microseira wollei NIES-4236.</title>
        <authorList>
            <person name="Yamaguchi H."/>
            <person name="Suzuki S."/>
            <person name="Kawachi M."/>
        </authorList>
    </citation>
    <scope>NUCLEOTIDE SEQUENCE</scope>
    <source>
        <strain evidence="11">NIES-4236</strain>
    </source>
</reference>
<feature type="domain" description="PAC" evidence="10">
    <location>
        <begin position="90"/>
        <end position="142"/>
    </location>
</feature>
<evidence type="ECO:0000259" key="10">
    <source>
        <dbReference type="PROSITE" id="PS50113"/>
    </source>
</evidence>
<dbReference type="EMBL" id="BLAY01000301">
    <property type="protein sequence ID" value="GET44174.1"/>
    <property type="molecule type" value="Genomic_DNA"/>
</dbReference>
<keyword evidence="3" id="KW-0597">Phosphoprotein</keyword>
<keyword evidence="12" id="KW-1185">Reference proteome</keyword>
<keyword evidence="7" id="KW-0175">Coiled coil</keyword>
<dbReference type="InterPro" id="IPR004358">
    <property type="entry name" value="Sig_transdc_His_kin-like_C"/>
</dbReference>
<gene>
    <name evidence="11" type="ORF">MiSe_90000</name>
</gene>
<evidence type="ECO:0000256" key="4">
    <source>
        <dbReference type="ARBA" id="ARBA00022679"/>
    </source>
</evidence>
<proteinExistence type="predicted"/>
<dbReference type="AlphaFoldDB" id="A0AAV3XSS2"/>
<accession>A0AAV3XSS2</accession>
<dbReference type="EC" id="2.7.13.3" evidence="2"/>
<evidence type="ECO:0000256" key="6">
    <source>
        <dbReference type="ARBA" id="ARBA00023012"/>
    </source>
</evidence>
<dbReference type="InterPro" id="IPR005467">
    <property type="entry name" value="His_kinase_dom"/>
</dbReference>
<dbReference type="SMART" id="SM00086">
    <property type="entry name" value="PAC"/>
    <property type="match status" value="4"/>
</dbReference>
<dbReference type="PROSITE" id="PS50113">
    <property type="entry name" value="PAC"/>
    <property type="match status" value="4"/>
</dbReference>
<feature type="domain" description="PAC" evidence="10">
    <location>
        <begin position="218"/>
        <end position="274"/>
    </location>
</feature>
<dbReference type="InterPro" id="IPR003018">
    <property type="entry name" value="GAF"/>
</dbReference>
<evidence type="ECO:0000259" key="8">
    <source>
        <dbReference type="PROSITE" id="PS50109"/>
    </source>
</evidence>
<dbReference type="PROSITE" id="PS50109">
    <property type="entry name" value="HIS_KIN"/>
    <property type="match status" value="1"/>
</dbReference>
<comment type="catalytic activity">
    <reaction evidence="1">
        <text>ATP + protein L-histidine = ADP + protein N-phospho-L-histidine.</text>
        <dbReference type="EC" id="2.7.13.3"/>
    </reaction>
</comment>
<dbReference type="PANTHER" id="PTHR43304">
    <property type="entry name" value="PHYTOCHROME-LIKE PROTEIN CPH1"/>
    <property type="match status" value="1"/>
</dbReference>
<feature type="domain" description="PAC" evidence="10">
    <location>
        <begin position="511"/>
        <end position="566"/>
    </location>
</feature>
<dbReference type="Gene3D" id="3.30.450.20">
    <property type="entry name" value="PAS domain"/>
    <property type="match status" value="4"/>
</dbReference>
<feature type="domain" description="PAS" evidence="9">
    <location>
        <begin position="150"/>
        <end position="220"/>
    </location>
</feature>
<dbReference type="Gene3D" id="3.30.450.40">
    <property type="match status" value="1"/>
</dbReference>
<organism evidence="11 12">
    <name type="scientific">Microseira wollei NIES-4236</name>
    <dbReference type="NCBI Taxonomy" id="2530354"/>
    <lineage>
        <taxon>Bacteria</taxon>
        <taxon>Bacillati</taxon>
        <taxon>Cyanobacteriota</taxon>
        <taxon>Cyanophyceae</taxon>
        <taxon>Oscillatoriophycideae</taxon>
        <taxon>Aerosakkonematales</taxon>
        <taxon>Aerosakkonemataceae</taxon>
        <taxon>Microseira</taxon>
    </lineage>
</organism>
<dbReference type="InterPro" id="IPR036890">
    <property type="entry name" value="HATPase_C_sf"/>
</dbReference>
<evidence type="ECO:0000256" key="3">
    <source>
        <dbReference type="ARBA" id="ARBA00022553"/>
    </source>
</evidence>
<dbReference type="Proteomes" id="UP001050975">
    <property type="component" value="Unassembled WGS sequence"/>
</dbReference>
<dbReference type="SMART" id="SM00387">
    <property type="entry name" value="HATPase_c"/>
    <property type="match status" value="1"/>
</dbReference>
<feature type="coiled-coil region" evidence="7">
    <location>
        <begin position="126"/>
        <end position="153"/>
    </location>
</feature>
<dbReference type="GO" id="GO:0000155">
    <property type="term" value="F:phosphorelay sensor kinase activity"/>
    <property type="evidence" value="ECO:0007669"/>
    <property type="project" value="InterPro"/>
</dbReference>
<dbReference type="RefSeq" id="WP_226593746.1">
    <property type="nucleotide sequence ID" value="NZ_BLAY01000301.1"/>
</dbReference>
<dbReference type="InterPro" id="IPR001610">
    <property type="entry name" value="PAC"/>
</dbReference>
<dbReference type="SUPFAM" id="SSF47384">
    <property type="entry name" value="Homodimeric domain of signal transducing histidine kinase"/>
    <property type="match status" value="1"/>
</dbReference>
<dbReference type="Pfam" id="PF01590">
    <property type="entry name" value="GAF"/>
    <property type="match status" value="1"/>
</dbReference>
<dbReference type="Gene3D" id="1.10.287.130">
    <property type="match status" value="1"/>
</dbReference>
<protein>
    <recommendedName>
        <fullName evidence="2">histidine kinase</fullName>
        <ecNumber evidence="2">2.7.13.3</ecNumber>
    </recommendedName>
</protein>
<evidence type="ECO:0000256" key="1">
    <source>
        <dbReference type="ARBA" id="ARBA00000085"/>
    </source>
</evidence>
<dbReference type="PANTHER" id="PTHR43304:SF1">
    <property type="entry name" value="PAC DOMAIN-CONTAINING PROTEIN"/>
    <property type="match status" value="1"/>
</dbReference>
<evidence type="ECO:0000256" key="7">
    <source>
        <dbReference type="SAM" id="Coils"/>
    </source>
</evidence>
<dbReference type="InterPro" id="IPR003661">
    <property type="entry name" value="HisK_dim/P_dom"/>
</dbReference>
<dbReference type="CDD" id="cd00130">
    <property type="entry name" value="PAS"/>
    <property type="match status" value="3"/>
</dbReference>
<evidence type="ECO:0000313" key="11">
    <source>
        <dbReference type="EMBL" id="GET44174.1"/>
    </source>
</evidence>
<feature type="coiled-coil region" evidence="7">
    <location>
        <begin position="740"/>
        <end position="777"/>
    </location>
</feature>
<dbReference type="CDD" id="cd00082">
    <property type="entry name" value="HisKA"/>
    <property type="match status" value="1"/>
</dbReference>
<dbReference type="Gene3D" id="3.30.565.10">
    <property type="entry name" value="Histidine kinase-like ATPase, C-terminal domain"/>
    <property type="match status" value="1"/>
</dbReference>
<dbReference type="InterPro" id="IPR035965">
    <property type="entry name" value="PAS-like_dom_sf"/>
</dbReference>
<dbReference type="InterPro" id="IPR029016">
    <property type="entry name" value="GAF-like_dom_sf"/>
</dbReference>
<keyword evidence="5 11" id="KW-0418">Kinase</keyword>